<gene>
    <name evidence="1" type="ORF">HNQ57_000900</name>
</gene>
<dbReference type="EMBL" id="JACHHW010000002">
    <property type="protein sequence ID" value="MBB5186639.1"/>
    <property type="molecule type" value="Genomic_DNA"/>
</dbReference>
<reference evidence="1 2" key="1">
    <citation type="submission" date="2020-08" db="EMBL/GenBank/DDBJ databases">
        <title>Genomic Encyclopedia of Type Strains, Phase IV (KMG-IV): sequencing the most valuable type-strain genomes for metagenomic binning, comparative biology and taxonomic classification.</title>
        <authorList>
            <person name="Goeker M."/>
        </authorList>
    </citation>
    <scope>NUCLEOTIDE SEQUENCE [LARGE SCALE GENOMIC DNA]</scope>
    <source>
        <strain evidence="1 2">DSM 25701</strain>
    </source>
</reference>
<evidence type="ECO:0000313" key="1">
    <source>
        <dbReference type="EMBL" id="MBB5186639.1"/>
    </source>
</evidence>
<protein>
    <submittedName>
        <fullName evidence="1">Uncharacterized protein</fullName>
    </submittedName>
</protein>
<accession>A0A840R0M0</accession>
<comment type="caution">
    <text evidence="1">The sequence shown here is derived from an EMBL/GenBank/DDBJ whole genome shotgun (WGS) entry which is preliminary data.</text>
</comment>
<name>A0A840R0M0_9GAMM</name>
<proteinExistence type="predicted"/>
<dbReference type="Proteomes" id="UP000536640">
    <property type="component" value="Unassembled WGS sequence"/>
</dbReference>
<keyword evidence="2" id="KW-1185">Reference proteome</keyword>
<organism evidence="1 2">
    <name type="scientific">Zhongshania antarctica</name>
    <dbReference type="NCBI Taxonomy" id="641702"/>
    <lineage>
        <taxon>Bacteria</taxon>
        <taxon>Pseudomonadati</taxon>
        <taxon>Pseudomonadota</taxon>
        <taxon>Gammaproteobacteria</taxon>
        <taxon>Cellvibrionales</taxon>
        <taxon>Spongiibacteraceae</taxon>
        <taxon>Zhongshania</taxon>
    </lineage>
</organism>
<evidence type="ECO:0000313" key="2">
    <source>
        <dbReference type="Proteomes" id="UP000536640"/>
    </source>
</evidence>
<dbReference type="RefSeq" id="WP_184461413.1">
    <property type="nucleotide sequence ID" value="NZ_JACHHW010000002.1"/>
</dbReference>
<sequence>MFSNSDHDFMTENMKISVETLEEKLNEPFFSEFKDIAVDAISKYIDAIKNYEASGVPRDLFSGRDNEAEETIRKHYCEISDGIDRIEIIEVMDALRHSFSCYAYNGLHQLYTRQENECWHPKICLTDVLEPNDIEALPQTITLYRGCDASEFECNSFGQAWTTSLEMAENFAYRTYRSQPWFDVTNRAVLEVSYCKDDVLFSDQSIEYEVVVDVQKLTGVRRRT</sequence>
<dbReference type="AlphaFoldDB" id="A0A840R0M0"/>